<evidence type="ECO:0000259" key="5">
    <source>
        <dbReference type="SMART" id="SM00849"/>
    </source>
</evidence>
<dbReference type="GO" id="GO:0046872">
    <property type="term" value="F:metal ion binding"/>
    <property type="evidence" value="ECO:0007669"/>
    <property type="project" value="UniProtKB-KW"/>
</dbReference>
<dbReference type="InterPro" id="IPR001279">
    <property type="entry name" value="Metallo-B-lactamas"/>
</dbReference>
<keyword evidence="4" id="KW-0862">Zinc</keyword>
<feature type="domain" description="Metallo-beta-lactamase" evidence="5">
    <location>
        <begin position="46"/>
        <end position="254"/>
    </location>
</feature>
<evidence type="ECO:0000256" key="2">
    <source>
        <dbReference type="ARBA" id="ARBA00022723"/>
    </source>
</evidence>
<proteinExistence type="inferred from homology"/>
<dbReference type="SMART" id="SM00849">
    <property type="entry name" value="Lactamase_B"/>
    <property type="match status" value="1"/>
</dbReference>
<accession>A0A0U3QI76</accession>
<evidence type="ECO:0000256" key="1">
    <source>
        <dbReference type="ARBA" id="ARBA00007749"/>
    </source>
</evidence>
<dbReference type="GO" id="GO:0016787">
    <property type="term" value="F:hydrolase activity"/>
    <property type="evidence" value="ECO:0007669"/>
    <property type="project" value="UniProtKB-KW"/>
</dbReference>
<dbReference type="PANTHER" id="PTHR42978:SF6">
    <property type="entry name" value="QUORUM-QUENCHING LACTONASE YTNP-RELATED"/>
    <property type="match status" value="1"/>
</dbReference>
<dbReference type="InterPro" id="IPR051013">
    <property type="entry name" value="MBL_superfamily_lactonases"/>
</dbReference>
<organism evidence="6">
    <name type="scientific">Pseudarthrobacter sulfonivorans</name>
    <dbReference type="NCBI Taxonomy" id="121292"/>
    <lineage>
        <taxon>Bacteria</taxon>
        <taxon>Bacillati</taxon>
        <taxon>Actinomycetota</taxon>
        <taxon>Actinomycetes</taxon>
        <taxon>Micrococcales</taxon>
        <taxon>Micrococcaceae</taxon>
        <taxon>Pseudarthrobacter</taxon>
    </lineage>
</organism>
<dbReference type="EMBL" id="CP013747">
    <property type="protein sequence ID" value="ALV39988.1"/>
    <property type="molecule type" value="Genomic_DNA"/>
</dbReference>
<sequence>MDEFTFTYIVDGPMSLSPTRFLSSFPDEYWRDHPEALDEAGGVPMTAGGLLVERDDLRLLIDAGLGDIKFDSHYGPIQGGALLETLKSVGLEPGDIEVFALTHIHIDHTGWAFVDDGRGTRTATFPNACYVLARQEWEPLSQGIPPAGMPDPTTVVQPLLSHPNLKLVEDGGEVVPGVSALVTPGHTPGHASYIMRSSFGKRLVVFGDVFHSPAQLEHPDWGSAPDSQTESVQGARARVLSELLKDETYAFSYHFGDQPFGSVVHDENGRVVWEPVPTQVLF</sequence>
<keyword evidence="2" id="KW-0479">Metal-binding</keyword>
<gene>
    <name evidence="6" type="ORF">AU252_01405</name>
</gene>
<keyword evidence="3" id="KW-0378">Hydrolase</keyword>
<evidence type="ECO:0000256" key="4">
    <source>
        <dbReference type="ARBA" id="ARBA00022833"/>
    </source>
</evidence>
<dbReference type="Gene3D" id="3.60.15.10">
    <property type="entry name" value="Ribonuclease Z/Hydroxyacylglutathione hydrolase-like"/>
    <property type="match status" value="1"/>
</dbReference>
<dbReference type="InterPro" id="IPR036866">
    <property type="entry name" value="RibonucZ/Hydroxyglut_hydro"/>
</dbReference>
<dbReference type="Proteomes" id="UP000065151">
    <property type="component" value="Chromosome"/>
</dbReference>
<evidence type="ECO:0000256" key="3">
    <source>
        <dbReference type="ARBA" id="ARBA00022801"/>
    </source>
</evidence>
<dbReference type="Pfam" id="PF00753">
    <property type="entry name" value="Lactamase_B"/>
    <property type="match status" value="1"/>
</dbReference>
<dbReference type="AlphaFoldDB" id="A0A0U3QI76"/>
<name>A0A0U3QI76_9MICC</name>
<dbReference type="SUPFAM" id="SSF56281">
    <property type="entry name" value="Metallo-hydrolase/oxidoreductase"/>
    <property type="match status" value="1"/>
</dbReference>
<dbReference type="PANTHER" id="PTHR42978">
    <property type="entry name" value="QUORUM-QUENCHING LACTONASE YTNP-RELATED-RELATED"/>
    <property type="match status" value="1"/>
</dbReference>
<evidence type="ECO:0000313" key="6">
    <source>
        <dbReference type="EMBL" id="ALV39988.1"/>
    </source>
</evidence>
<comment type="similarity">
    <text evidence="1">Belongs to the metallo-beta-lactamase superfamily.</text>
</comment>
<reference evidence="6 7" key="1">
    <citation type="submission" date="2015-12" db="EMBL/GenBank/DDBJ databases">
        <authorList>
            <person name="Shamseldin A."/>
            <person name="Moawad H."/>
            <person name="Abd El-Rahim W.M."/>
            <person name="Sadowsky M.J."/>
        </authorList>
    </citation>
    <scope>NUCLEOTIDE SEQUENCE [LARGE SCALE GENOMIC DNA]</scope>
    <source>
        <strain evidence="6 7">Ar51</strain>
    </source>
</reference>
<dbReference type="KEGG" id="psul:AU252_01405"/>
<dbReference type="STRING" id="121292.AU252_01405"/>
<evidence type="ECO:0000313" key="7">
    <source>
        <dbReference type="Proteomes" id="UP000065151"/>
    </source>
</evidence>
<protein>
    <recommendedName>
        <fullName evidence="5">Metallo-beta-lactamase domain-containing protein</fullName>
    </recommendedName>
</protein>